<evidence type="ECO:0000256" key="1">
    <source>
        <dbReference type="SAM" id="MobiDB-lite"/>
    </source>
</evidence>
<feature type="region of interest" description="Disordered" evidence="1">
    <location>
        <begin position="81"/>
        <end position="100"/>
    </location>
</feature>
<proteinExistence type="predicted"/>
<organism evidence="2 3">
    <name type="scientific">Botrytis hyacinthi</name>
    <dbReference type="NCBI Taxonomy" id="278943"/>
    <lineage>
        <taxon>Eukaryota</taxon>
        <taxon>Fungi</taxon>
        <taxon>Dikarya</taxon>
        <taxon>Ascomycota</taxon>
        <taxon>Pezizomycotina</taxon>
        <taxon>Leotiomycetes</taxon>
        <taxon>Helotiales</taxon>
        <taxon>Sclerotiniaceae</taxon>
        <taxon>Botrytis</taxon>
    </lineage>
</organism>
<reference evidence="2 3" key="1">
    <citation type="submission" date="2017-12" db="EMBL/GenBank/DDBJ databases">
        <title>Comparative genomics of Botrytis spp.</title>
        <authorList>
            <person name="Valero-Jimenez C.A."/>
            <person name="Tapia P."/>
            <person name="Veloso J."/>
            <person name="Silva-Moreno E."/>
            <person name="Staats M."/>
            <person name="Valdes J.H."/>
            <person name="Van Kan J.A.L."/>
        </authorList>
    </citation>
    <scope>NUCLEOTIDE SEQUENCE [LARGE SCALE GENOMIC DNA]</scope>
    <source>
        <strain evidence="2 3">Bh0001</strain>
    </source>
</reference>
<dbReference type="EMBL" id="PQXK01000122">
    <property type="protein sequence ID" value="TGO36515.1"/>
    <property type="molecule type" value="Genomic_DNA"/>
</dbReference>
<accession>A0A4Z1GII1</accession>
<evidence type="ECO:0000313" key="3">
    <source>
        <dbReference type="Proteomes" id="UP000297814"/>
    </source>
</evidence>
<dbReference type="Proteomes" id="UP000297814">
    <property type="component" value="Unassembled WGS sequence"/>
</dbReference>
<dbReference type="AlphaFoldDB" id="A0A4Z1GII1"/>
<sequence>MPAGHSAKTHHCPGMKTMTGNCRMEGYAPNKGLKYCLTHQCYCPTCAVRPDNKDYTFLRASDTCPNGCGYKHPDHKDNVKARQDAEKKAKEAAAKAKVEDGKAKVAAQKATAAARRNGR</sequence>
<gene>
    <name evidence="2" type="ORF">BHYA_0122g00080</name>
</gene>
<comment type="caution">
    <text evidence="2">The sequence shown here is derived from an EMBL/GenBank/DDBJ whole genome shotgun (WGS) entry which is preliminary data.</text>
</comment>
<protein>
    <submittedName>
        <fullName evidence="2">Uncharacterized protein</fullName>
    </submittedName>
</protein>
<evidence type="ECO:0000313" key="2">
    <source>
        <dbReference type="EMBL" id="TGO36515.1"/>
    </source>
</evidence>
<keyword evidence="3" id="KW-1185">Reference proteome</keyword>
<name>A0A4Z1GII1_9HELO</name>